<comment type="caution">
    <text evidence="1">The sequence shown here is derived from an EMBL/GenBank/DDBJ whole genome shotgun (WGS) entry which is preliminary data.</text>
</comment>
<reference evidence="1" key="1">
    <citation type="submission" date="2020-01" db="EMBL/GenBank/DDBJ databases">
        <authorList>
            <person name="Seo Y.L."/>
        </authorList>
    </citation>
    <scope>NUCLEOTIDE SEQUENCE</scope>
    <source>
        <strain evidence="1">R11</strain>
    </source>
</reference>
<dbReference type="AlphaFoldDB" id="A0A965ZKS8"/>
<protein>
    <submittedName>
        <fullName evidence="1">DUF1398 domain-containing protein</fullName>
    </submittedName>
</protein>
<dbReference type="RefSeq" id="WP_166587428.1">
    <property type="nucleotide sequence ID" value="NZ_WWEO01000044.1"/>
</dbReference>
<gene>
    <name evidence="1" type="ORF">GSY63_19065</name>
</gene>
<proteinExistence type="predicted"/>
<dbReference type="InterPro" id="IPR036696">
    <property type="entry name" value="YdfO-like_sf"/>
</dbReference>
<sequence length="132" mass="14405">MFTLQQLKAAHAKVKTGADFPAYIQEIKALGLVTYEFIVKDGSTVYYGADNYHVASPAIYEPLTINTTASPDALKHTIAIHQQGQTDFMTFCKEAANAGVEKWVIDTVAMLCTYRDLGGNVMVAEPIPQAGY</sequence>
<dbReference type="SUPFAM" id="SSF160419">
    <property type="entry name" value="YdfO-like"/>
    <property type="match status" value="1"/>
</dbReference>
<dbReference type="Pfam" id="PF07166">
    <property type="entry name" value="DUF1398"/>
    <property type="match status" value="1"/>
</dbReference>
<organism evidence="1 2">
    <name type="scientific">Mucilaginibacter agri</name>
    <dbReference type="NCBI Taxonomy" id="2695265"/>
    <lineage>
        <taxon>Bacteria</taxon>
        <taxon>Pseudomonadati</taxon>
        <taxon>Bacteroidota</taxon>
        <taxon>Sphingobacteriia</taxon>
        <taxon>Sphingobacteriales</taxon>
        <taxon>Sphingobacteriaceae</taxon>
        <taxon>Mucilaginibacter</taxon>
    </lineage>
</organism>
<keyword evidence="2" id="KW-1185">Reference proteome</keyword>
<dbReference type="Gene3D" id="3.30.1810.10">
    <property type="entry name" value="YdfO-like"/>
    <property type="match status" value="1"/>
</dbReference>
<dbReference type="Proteomes" id="UP000638732">
    <property type="component" value="Unassembled WGS sequence"/>
</dbReference>
<reference evidence="1" key="2">
    <citation type="submission" date="2020-10" db="EMBL/GenBank/DDBJ databases">
        <title>Mucilaginibacter sp. nov., isolated from soil.</title>
        <authorList>
            <person name="Jeon C.O."/>
        </authorList>
    </citation>
    <scope>NUCLEOTIDE SEQUENCE</scope>
    <source>
        <strain evidence="1">R11</strain>
    </source>
</reference>
<dbReference type="EMBL" id="WWEO01000044">
    <property type="protein sequence ID" value="NCD71476.1"/>
    <property type="molecule type" value="Genomic_DNA"/>
</dbReference>
<evidence type="ECO:0000313" key="2">
    <source>
        <dbReference type="Proteomes" id="UP000638732"/>
    </source>
</evidence>
<dbReference type="InterPro" id="IPR009833">
    <property type="entry name" value="DUF1398"/>
</dbReference>
<name>A0A965ZKS8_9SPHI</name>
<accession>A0A965ZKS8</accession>
<evidence type="ECO:0000313" key="1">
    <source>
        <dbReference type="EMBL" id="NCD71476.1"/>
    </source>
</evidence>